<comment type="caution">
    <text evidence="2">The sequence shown here is derived from an EMBL/GenBank/DDBJ whole genome shotgun (WGS) entry which is preliminary data.</text>
</comment>
<feature type="compositionally biased region" description="Basic and acidic residues" evidence="1">
    <location>
        <begin position="76"/>
        <end position="85"/>
    </location>
</feature>
<accession>A0ABS8Z525</accession>
<protein>
    <submittedName>
        <fullName evidence="2">Uncharacterized protein</fullName>
    </submittedName>
</protein>
<feature type="region of interest" description="Disordered" evidence="1">
    <location>
        <begin position="1"/>
        <end position="20"/>
    </location>
</feature>
<proteinExistence type="predicted"/>
<gene>
    <name evidence="2" type="ORF">LWC34_09225</name>
</gene>
<name>A0ABS8Z525_9PSEU</name>
<feature type="region of interest" description="Disordered" evidence="1">
    <location>
        <begin position="73"/>
        <end position="110"/>
    </location>
</feature>
<dbReference type="RefSeq" id="WP_233724576.1">
    <property type="nucleotide sequence ID" value="NZ_JAJVCN010000001.1"/>
</dbReference>
<reference evidence="2 3" key="1">
    <citation type="submission" date="2021-12" db="EMBL/GenBank/DDBJ databases">
        <title>Genome sequence of Kibdelosporangium philippinense ATCC 49844.</title>
        <authorList>
            <person name="Fedorov E.A."/>
            <person name="Omeragic M."/>
            <person name="Shalygina K.F."/>
            <person name="Maclea K.S."/>
        </authorList>
    </citation>
    <scope>NUCLEOTIDE SEQUENCE [LARGE SCALE GENOMIC DNA]</scope>
    <source>
        <strain evidence="2 3">ATCC 49844</strain>
    </source>
</reference>
<organism evidence="2 3">
    <name type="scientific">Kibdelosporangium philippinense</name>
    <dbReference type="NCBI Taxonomy" id="211113"/>
    <lineage>
        <taxon>Bacteria</taxon>
        <taxon>Bacillati</taxon>
        <taxon>Actinomycetota</taxon>
        <taxon>Actinomycetes</taxon>
        <taxon>Pseudonocardiales</taxon>
        <taxon>Pseudonocardiaceae</taxon>
        <taxon>Kibdelosporangium</taxon>
    </lineage>
</organism>
<evidence type="ECO:0000313" key="3">
    <source>
        <dbReference type="Proteomes" id="UP001521150"/>
    </source>
</evidence>
<evidence type="ECO:0000256" key="1">
    <source>
        <dbReference type="SAM" id="MobiDB-lite"/>
    </source>
</evidence>
<dbReference type="EMBL" id="JAJVCN010000001">
    <property type="protein sequence ID" value="MCE7003008.1"/>
    <property type="molecule type" value="Genomic_DNA"/>
</dbReference>
<sequence>MKRFSQLKPTSWGDTPIIQRPPRRRGRVAAVLLRAVTPGTRLLLLLVRLCLALVRLRGLFLLNDPHARRWLVSGARPRDAADGSRHHGRPSNEQSYGPLPHLLIPSVISR</sequence>
<evidence type="ECO:0000313" key="2">
    <source>
        <dbReference type="EMBL" id="MCE7003008.1"/>
    </source>
</evidence>
<keyword evidence="3" id="KW-1185">Reference proteome</keyword>
<dbReference type="Proteomes" id="UP001521150">
    <property type="component" value="Unassembled WGS sequence"/>
</dbReference>